<keyword evidence="1" id="KW-0812">Transmembrane</keyword>
<reference evidence="3" key="1">
    <citation type="submission" date="2016-11" db="UniProtKB">
        <authorList>
            <consortium name="WormBaseParasite"/>
        </authorList>
    </citation>
    <scope>IDENTIFICATION</scope>
</reference>
<keyword evidence="1" id="KW-0472">Membrane</keyword>
<protein>
    <submittedName>
        <fullName evidence="3">Transmembrane protein</fullName>
    </submittedName>
</protein>
<dbReference type="WBParaSite" id="maker-unitig_17822-snap-gene-0.1-mRNA-1">
    <property type="protein sequence ID" value="maker-unitig_17822-snap-gene-0.1-mRNA-1"/>
    <property type="gene ID" value="maker-unitig_17822-snap-gene-0.1"/>
</dbReference>
<evidence type="ECO:0000256" key="1">
    <source>
        <dbReference type="SAM" id="Phobius"/>
    </source>
</evidence>
<name>A0A1I8F4F4_9PLAT</name>
<dbReference type="AlphaFoldDB" id="A0A1I8F4F4"/>
<proteinExistence type="predicted"/>
<keyword evidence="1" id="KW-1133">Transmembrane helix</keyword>
<sequence>NPLAYLTLVQSISEVQLATGSPVISPTELRVSYLITPSQSNPLCNDFNNGGLLSRKKRAEASSSAHRKPGSVNSDSVDNLNLPITVIFGGASQAYTASTTAAVVQSNTGTEPWVIAVATVCAVLGAALILVIILVLIKKPNKVGPAPAE</sequence>
<keyword evidence="2" id="KW-1185">Reference proteome</keyword>
<dbReference type="Proteomes" id="UP000095280">
    <property type="component" value="Unplaced"/>
</dbReference>
<evidence type="ECO:0000313" key="3">
    <source>
        <dbReference type="WBParaSite" id="maker-unitig_17822-snap-gene-0.1-mRNA-1"/>
    </source>
</evidence>
<evidence type="ECO:0000313" key="2">
    <source>
        <dbReference type="Proteomes" id="UP000095280"/>
    </source>
</evidence>
<accession>A0A1I8F4F4</accession>
<organism evidence="2 3">
    <name type="scientific">Macrostomum lignano</name>
    <dbReference type="NCBI Taxonomy" id="282301"/>
    <lineage>
        <taxon>Eukaryota</taxon>
        <taxon>Metazoa</taxon>
        <taxon>Spiralia</taxon>
        <taxon>Lophotrochozoa</taxon>
        <taxon>Platyhelminthes</taxon>
        <taxon>Rhabditophora</taxon>
        <taxon>Macrostomorpha</taxon>
        <taxon>Macrostomida</taxon>
        <taxon>Macrostomidae</taxon>
        <taxon>Macrostomum</taxon>
    </lineage>
</organism>
<feature type="transmembrane region" description="Helical" evidence="1">
    <location>
        <begin position="113"/>
        <end position="137"/>
    </location>
</feature>